<accession>A0A8H3GCE5</accession>
<keyword evidence="3" id="KW-1185">Reference proteome</keyword>
<name>A0A8H3GCE5_9LECA</name>
<sequence>MRSIIKVVMAVAIYISSAIAHQQPLDSRLAALNLDYDTVMNESYKHSYTGEPHPKALLGQIKALEEQISDLIAELDCLKGELSLSEWTKIEKEQEKTSGTKAEKELEIVDKAKLENDEL</sequence>
<evidence type="ECO:0000313" key="3">
    <source>
        <dbReference type="Proteomes" id="UP000664534"/>
    </source>
</evidence>
<evidence type="ECO:0000313" key="2">
    <source>
        <dbReference type="EMBL" id="CAF9937431.1"/>
    </source>
</evidence>
<feature type="chain" id="PRO_5034788857" evidence="1">
    <location>
        <begin position="21"/>
        <end position="119"/>
    </location>
</feature>
<evidence type="ECO:0000256" key="1">
    <source>
        <dbReference type="SAM" id="SignalP"/>
    </source>
</evidence>
<dbReference type="EMBL" id="CAJPDT010000099">
    <property type="protein sequence ID" value="CAF9937431.1"/>
    <property type="molecule type" value="Genomic_DNA"/>
</dbReference>
<organism evidence="2 3">
    <name type="scientific">Imshaugia aleurites</name>
    <dbReference type="NCBI Taxonomy" id="172621"/>
    <lineage>
        <taxon>Eukaryota</taxon>
        <taxon>Fungi</taxon>
        <taxon>Dikarya</taxon>
        <taxon>Ascomycota</taxon>
        <taxon>Pezizomycotina</taxon>
        <taxon>Lecanoromycetes</taxon>
        <taxon>OSLEUM clade</taxon>
        <taxon>Lecanoromycetidae</taxon>
        <taxon>Lecanorales</taxon>
        <taxon>Lecanorineae</taxon>
        <taxon>Parmeliaceae</taxon>
        <taxon>Imshaugia</taxon>
    </lineage>
</organism>
<keyword evidence="1" id="KW-0732">Signal</keyword>
<dbReference type="Proteomes" id="UP000664534">
    <property type="component" value="Unassembled WGS sequence"/>
</dbReference>
<dbReference type="AlphaFoldDB" id="A0A8H3GCE5"/>
<reference evidence="2" key="1">
    <citation type="submission" date="2021-03" db="EMBL/GenBank/DDBJ databases">
        <authorList>
            <person name="Tagirdzhanova G."/>
        </authorList>
    </citation>
    <scope>NUCLEOTIDE SEQUENCE</scope>
</reference>
<gene>
    <name evidence="2" type="ORF">IMSHALPRED_011136</name>
</gene>
<protein>
    <submittedName>
        <fullName evidence="2">Uncharacterized protein</fullName>
    </submittedName>
</protein>
<proteinExistence type="predicted"/>
<comment type="caution">
    <text evidence="2">The sequence shown here is derived from an EMBL/GenBank/DDBJ whole genome shotgun (WGS) entry which is preliminary data.</text>
</comment>
<feature type="signal peptide" evidence="1">
    <location>
        <begin position="1"/>
        <end position="20"/>
    </location>
</feature>